<keyword evidence="4" id="KW-1185">Reference proteome</keyword>
<evidence type="ECO:0000313" key="3">
    <source>
        <dbReference type="EMBL" id="WZN66273.1"/>
    </source>
</evidence>
<dbReference type="InterPro" id="IPR041661">
    <property type="entry name" value="ZN622/Rei1/Reh1_Znf-C2H2"/>
</dbReference>
<dbReference type="Proteomes" id="UP001472866">
    <property type="component" value="Chromosome 14"/>
</dbReference>
<dbReference type="GO" id="GO:0030687">
    <property type="term" value="C:preribosome, large subunit precursor"/>
    <property type="evidence" value="ECO:0007669"/>
    <property type="project" value="TreeGrafter"/>
</dbReference>
<dbReference type="EMBL" id="CP151514">
    <property type="protein sequence ID" value="WZN66273.1"/>
    <property type="molecule type" value="Genomic_DNA"/>
</dbReference>
<gene>
    <name evidence="3" type="ORF">HKI87_14g78380</name>
</gene>
<evidence type="ECO:0000313" key="4">
    <source>
        <dbReference type="Proteomes" id="UP001472866"/>
    </source>
</evidence>
<evidence type="ECO:0000256" key="1">
    <source>
        <dbReference type="SAM" id="MobiDB-lite"/>
    </source>
</evidence>
<feature type="domain" description="ZN622/Rei1/Reh1 zinc finger C2H2-type" evidence="2">
    <location>
        <begin position="177"/>
        <end position="275"/>
    </location>
</feature>
<evidence type="ECO:0000259" key="2">
    <source>
        <dbReference type="Pfam" id="PF12756"/>
    </source>
</evidence>
<reference evidence="3 4" key="1">
    <citation type="submission" date="2024-03" db="EMBL/GenBank/DDBJ databases">
        <title>Complete genome sequence of the green alga Chloropicon roscoffensis RCC1871.</title>
        <authorList>
            <person name="Lemieux C."/>
            <person name="Pombert J.-F."/>
            <person name="Otis C."/>
            <person name="Turmel M."/>
        </authorList>
    </citation>
    <scope>NUCLEOTIDE SEQUENCE [LARGE SCALE GENOMIC DNA]</scope>
    <source>
        <strain evidence="3 4">RCC1871</strain>
    </source>
</reference>
<feature type="region of interest" description="Disordered" evidence="1">
    <location>
        <begin position="117"/>
        <end position="170"/>
    </location>
</feature>
<dbReference type="Pfam" id="PF12756">
    <property type="entry name" value="zf-C2H2_2"/>
    <property type="match status" value="1"/>
</dbReference>
<feature type="compositionally biased region" description="Acidic residues" evidence="1">
    <location>
        <begin position="140"/>
        <end position="167"/>
    </location>
</feature>
<organism evidence="3 4">
    <name type="scientific">Chloropicon roscoffensis</name>
    <dbReference type="NCBI Taxonomy" id="1461544"/>
    <lineage>
        <taxon>Eukaryota</taxon>
        <taxon>Viridiplantae</taxon>
        <taxon>Chlorophyta</taxon>
        <taxon>Chloropicophyceae</taxon>
        <taxon>Chloropicales</taxon>
        <taxon>Chloropicaceae</taxon>
        <taxon>Chloropicon</taxon>
    </lineage>
</organism>
<name>A0AAX4PJR8_9CHLO</name>
<dbReference type="PANTHER" id="PTHR13182">
    <property type="entry name" value="ZINC FINGER PROTEIN 622"/>
    <property type="match status" value="1"/>
</dbReference>
<dbReference type="GO" id="GO:0042273">
    <property type="term" value="P:ribosomal large subunit biogenesis"/>
    <property type="evidence" value="ECO:0007669"/>
    <property type="project" value="TreeGrafter"/>
</dbReference>
<sequence>MSAQGTREFFSATSNVPFRTEQELHEHYRSAFHRYNLKRRVAGLGPVTREWFDTHRDKLSLGRSRQGVDGFEGNQDTTVYFDPLSKKTFNTEAKYNEFVNSNRYKKLVKANGGERPAAVLRTKQRPQQAVPAASQGRPEDMEEDGGEDDGSEWETASEDEGEEEDPDWVPWDPRASLFDNHVSASVEDNIEYMYKNFGFSIPDVEYNCDPEGLLEYLGAKITRGKIPLYCSGLDSEAKTMRSAHAVQRHMVDTGRTRMVYEGNEEEYEDFYDYAEALGDEAADAVGSLTLAAAGTSASVATTDGYSLFLPTDNKTGSSKVLGSRGLAKYYRQSHRPEDGRQSVVANRVVARYRLLGLLRKKEEGKEVAAMNDAENKRRENYGDVKLHSGIQNAVINKLPRNVPY</sequence>
<dbReference type="InterPro" id="IPR036236">
    <property type="entry name" value="Znf_C2H2_sf"/>
</dbReference>
<proteinExistence type="predicted"/>
<protein>
    <submittedName>
        <fullName evidence="3">Zf-C2H2_2 domain-containing protein</fullName>
    </submittedName>
</protein>
<dbReference type="AlphaFoldDB" id="A0AAX4PJR8"/>
<accession>A0AAX4PJR8</accession>
<dbReference type="PANTHER" id="PTHR13182:SF8">
    <property type="entry name" value="CYTOPLASMIC 60S SUBUNIT BIOGENESIS FACTOR ZNF622"/>
    <property type="match status" value="1"/>
</dbReference>
<dbReference type="SUPFAM" id="SSF57667">
    <property type="entry name" value="beta-beta-alpha zinc fingers"/>
    <property type="match status" value="1"/>
</dbReference>
<dbReference type="InterPro" id="IPR040025">
    <property type="entry name" value="Znf622/Rei1/Reh1"/>
</dbReference>